<sequence>MATDRASDDASNKANNEALMDSGEVPTEAKLPSHTIRNKIYFLLDADIPKLVPGVDRAISDFSLRQPALARVNRLFRSEVLPIFYSGKNFGIRIYPKTHAEADTA</sequence>
<dbReference type="OrthoDB" id="5245408at2759"/>
<protein>
    <submittedName>
        <fullName evidence="2">Uncharacterized protein</fullName>
    </submittedName>
</protein>
<proteinExistence type="predicted"/>
<comment type="caution">
    <text evidence="2">The sequence shown here is derived from an EMBL/GenBank/DDBJ whole genome shotgun (WGS) entry which is preliminary data.</text>
</comment>
<evidence type="ECO:0000313" key="2">
    <source>
        <dbReference type="EMBL" id="POS71294.1"/>
    </source>
</evidence>
<feature type="region of interest" description="Disordered" evidence="1">
    <location>
        <begin position="1"/>
        <end position="26"/>
    </location>
</feature>
<organism evidence="2 3">
    <name type="scientific">Diaporthe helianthi</name>
    <dbReference type="NCBI Taxonomy" id="158607"/>
    <lineage>
        <taxon>Eukaryota</taxon>
        <taxon>Fungi</taxon>
        <taxon>Dikarya</taxon>
        <taxon>Ascomycota</taxon>
        <taxon>Pezizomycotina</taxon>
        <taxon>Sordariomycetes</taxon>
        <taxon>Sordariomycetidae</taxon>
        <taxon>Diaporthales</taxon>
        <taxon>Diaporthaceae</taxon>
        <taxon>Diaporthe</taxon>
    </lineage>
</organism>
<dbReference type="Proteomes" id="UP000094444">
    <property type="component" value="Unassembled WGS sequence"/>
</dbReference>
<dbReference type="InParanoid" id="A0A2P5HM18"/>
<name>A0A2P5HM18_DIAHE</name>
<evidence type="ECO:0000313" key="3">
    <source>
        <dbReference type="Proteomes" id="UP000094444"/>
    </source>
</evidence>
<keyword evidence="3" id="KW-1185">Reference proteome</keyword>
<dbReference type="EMBL" id="MAVT02001315">
    <property type="protein sequence ID" value="POS71294.1"/>
    <property type="molecule type" value="Genomic_DNA"/>
</dbReference>
<accession>A0A2P5HM18</accession>
<dbReference type="AlphaFoldDB" id="A0A2P5HM18"/>
<evidence type="ECO:0000256" key="1">
    <source>
        <dbReference type="SAM" id="MobiDB-lite"/>
    </source>
</evidence>
<reference evidence="2" key="1">
    <citation type="submission" date="2017-09" db="EMBL/GenBank/DDBJ databases">
        <title>Polyketide synthases of a Diaporthe helianthi virulent isolate.</title>
        <authorList>
            <person name="Baroncelli R."/>
        </authorList>
    </citation>
    <scope>NUCLEOTIDE SEQUENCE [LARGE SCALE GENOMIC DNA]</scope>
    <source>
        <strain evidence="2">7/96</strain>
    </source>
</reference>
<feature type="compositionally biased region" description="Basic and acidic residues" evidence="1">
    <location>
        <begin position="1"/>
        <end position="11"/>
    </location>
</feature>
<gene>
    <name evidence="2" type="ORF">DHEL01_v210313</name>
</gene>